<keyword evidence="1" id="KW-0472">Membrane</keyword>
<evidence type="ECO:0008006" key="6">
    <source>
        <dbReference type="Google" id="ProtNLM"/>
    </source>
</evidence>
<organism evidence="2 4">
    <name type="scientific">Streptococcus azizii</name>
    <dbReference type="NCBI Taxonomy" id="1579424"/>
    <lineage>
        <taxon>Bacteria</taxon>
        <taxon>Bacillati</taxon>
        <taxon>Bacillota</taxon>
        <taxon>Bacilli</taxon>
        <taxon>Lactobacillales</taxon>
        <taxon>Streptococcaceae</taxon>
        <taxon>Streptococcus</taxon>
    </lineage>
</organism>
<evidence type="ECO:0000256" key="1">
    <source>
        <dbReference type="SAM" id="Phobius"/>
    </source>
</evidence>
<gene>
    <name evidence="3" type="ORF">BVE84_03725</name>
    <name evidence="2" type="ORF">BVE86_03205</name>
</gene>
<accession>A0AB36JU01</accession>
<dbReference type="Proteomes" id="UP000188600">
    <property type="component" value="Unassembled WGS sequence"/>
</dbReference>
<protein>
    <recommendedName>
        <fullName evidence="6">DUF1310 domain-containing protein</fullName>
    </recommendedName>
</protein>
<dbReference type="EMBL" id="MSPT01000005">
    <property type="protein sequence ID" value="ONK28369.1"/>
    <property type="molecule type" value="Genomic_DNA"/>
</dbReference>
<reference evidence="4 5" key="1">
    <citation type="submission" date="2016-12" db="EMBL/GenBank/DDBJ databases">
        <authorList>
            <person name="Gulvik C.A."/>
        </authorList>
    </citation>
    <scope>NUCLEOTIDE SEQUENCE [LARGE SCALE GENOMIC DNA]</scope>
    <source>
        <strain evidence="3 5">12-5202</strain>
        <strain evidence="2 4">12-5291</strain>
    </source>
</reference>
<name>A0AB36JU01_9STRE</name>
<evidence type="ECO:0000313" key="5">
    <source>
        <dbReference type="Proteomes" id="UP000188946"/>
    </source>
</evidence>
<comment type="caution">
    <text evidence="2">The sequence shown here is derived from an EMBL/GenBank/DDBJ whole genome shotgun (WGS) entry which is preliminary data.</text>
</comment>
<feature type="transmembrane region" description="Helical" evidence="1">
    <location>
        <begin position="6"/>
        <end position="26"/>
    </location>
</feature>
<dbReference type="RefSeq" id="WP_076995748.1">
    <property type="nucleotide sequence ID" value="NZ_MSPR01000005.1"/>
</dbReference>
<evidence type="ECO:0000313" key="2">
    <source>
        <dbReference type="EMBL" id="ONK28369.1"/>
    </source>
</evidence>
<keyword evidence="1" id="KW-1133">Transmembrane helix</keyword>
<sequence>MKKRVSIFILMISILGGLVMVFSLNGERQASAEEKRNREYEVSLVKALKNSYRDIEEIKLSSPDYSDPPGDWSCVVKLSFSDGQTVEYRMGHSLYLNRNKSGVVTTEESEILSIHEGSTENRVKVLFSDGKESIE</sequence>
<keyword evidence="1" id="KW-0812">Transmembrane</keyword>
<keyword evidence="5" id="KW-1185">Reference proteome</keyword>
<evidence type="ECO:0000313" key="4">
    <source>
        <dbReference type="Proteomes" id="UP000188600"/>
    </source>
</evidence>
<evidence type="ECO:0000313" key="3">
    <source>
        <dbReference type="EMBL" id="ONK30180.1"/>
    </source>
</evidence>
<dbReference type="EMBL" id="MSPR01000005">
    <property type="protein sequence ID" value="ONK30180.1"/>
    <property type="molecule type" value="Genomic_DNA"/>
</dbReference>
<proteinExistence type="predicted"/>
<dbReference type="Proteomes" id="UP000188946">
    <property type="component" value="Unassembled WGS sequence"/>
</dbReference>
<dbReference type="AlphaFoldDB" id="A0AB36JU01"/>